<dbReference type="EMBL" id="CAJVPM010006944">
    <property type="protein sequence ID" value="CAG8540249.1"/>
    <property type="molecule type" value="Genomic_DNA"/>
</dbReference>
<keyword evidence="2" id="KW-1185">Reference proteome</keyword>
<feature type="non-terminal residue" evidence="1">
    <location>
        <position position="1"/>
    </location>
</feature>
<proteinExistence type="predicted"/>
<reference evidence="1" key="1">
    <citation type="submission" date="2021-06" db="EMBL/GenBank/DDBJ databases">
        <authorList>
            <person name="Kallberg Y."/>
            <person name="Tangrot J."/>
            <person name="Rosling A."/>
        </authorList>
    </citation>
    <scope>NUCLEOTIDE SEQUENCE</scope>
    <source>
        <strain evidence="1">AU212A</strain>
    </source>
</reference>
<gene>
    <name evidence="1" type="ORF">SCALOS_LOCUS4815</name>
</gene>
<accession>A0ACA9LT44</accession>
<name>A0ACA9LT44_9GLOM</name>
<organism evidence="1 2">
    <name type="scientific">Scutellospora calospora</name>
    <dbReference type="NCBI Taxonomy" id="85575"/>
    <lineage>
        <taxon>Eukaryota</taxon>
        <taxon>Fungi</taxon>
        <taxon>Fungi incertae sedis</taxon>
        <taxon>Mucoromycota</taxon>
        <taxon>Glomeromycotina</taxon>
        <taxon>Glomeromycetes</taxon>
        <taxon>Diversisporales</taxon>
        <taxon>Gigasporaceae</taxon>
        <taxon>Scutellospora</taxon>
    </lineage>
</organism>
<protein>
    <submittedName>
        <fullName evidence="1">10165_t:CDS:1</fullName>
    </submittedName>
</protein>
<dbReference type="Proteomes" id="UP000789860">
    <property type="component" value="Unassembled WGS sequence"/>
</dbReference>
<evidence type="ECO:0000313" key="1">
    <source>
        <dbReference type="EMBL" id="CAG8540249.1"/>
    </source>
</evidence>
<sequence length="338" mass="39458">DYNIPPIQSYILSENAINEWKEMLGQYLGLFRQYLTRVFVHKRAYKCVFSESNAYQTISSLLGDYCWGVESRIRTIKLVKKEPVKKEKKEVEKKEKPKKEKKETNPKVEKASKTCLIDFSSPNMAKLFHADHLRSTIIGNFVRNIHAANGWKTISINYLGLLAIGFEKYGSEEELLKNLIKHLYNVYVKINTRAYFKKMETGDESALALWKRFKNLSIERYKDTYTRLNVNFDVYSGESQISNERISLALKILKEKNIATESNSAIIADLGEYKLDVAMIQKNNSTTLYITRDIGAAMERYEQYKFDAMYYVVASQQDLHFKQLFKILELMGCEWVDR</sequence>
<feature type="non-terminal residue" evidence="1">
    <location>
        <position position="338"/>
    </location>
</feature>
<comment type="caution">
    <text evidence="1">The sequence shown here is derived from an EMBL/GenBank/DDBJ whole genome shotgun (WGS) entry which is preliminary data.</text>
</comment>
<evidence type="ECO:0000313" key="2">
    <source>
        <dbReference type="Proteomes" id="UP000789860"/>
    </source>
</evidence>